<name>A0AAD7RPR5_9TELE</name>
<evidence type="ECO:0000313" key="2">
    <source>
        <dbReference type="EMBL" id="KAJ8388084.1"/>
    </source>
</evidence>
<organism evidence="2 3">
    <name type="scientific">Aldrovandia affinis</name>
    <dbReference type="NCBI Taxonomy" id="143900"/>
    <lineage>
        <taxon>Eukaryota</taxon>
        <taxon>Metazoa</taxon>
        <taxon>Chordata</taxon>
        <taxon>Craniata</taxon>
        <taxon>Vertebrata</taxon>
        <taxon>Euteleostomi</taxon>
        <taxon>Actinopterygii</taxon>
        <taxon>Neopterygii</taxon>
        <taxon>Teleostei</taxon>
        <taxon>Notacanthiformes</taxon>
        <taxon>Halosauridae</taxon>
        <taxon>Aldrovandia</taxon>
    </lineage>
</organism>
<comment type="caution">
    <text evidence="2">The sequence shown here is derived from an EMBL/GenBank/DDBJ whole genome shotgun (WGS) entry which is preliminary data.</text>
</comment>
<evidence type="ECO:0000313" key="3">
    <source>
        <dbReference type="Proteomes" id="UP001221898"/>
    </source>
</evidence>
<protein>
    <submittedName>
        <fullName evidence="2">Uncharacterized protein</fullName>
    </submittedName>
</protein>
<feature type="region of interest" description="Disordered" evidence="1">
    <location>
        <begin position="1"/>
        <end position="20"/>
    </location>
</feature>
<gene>
    <name evidence="2" type="ORF">AAFF_G00147020</name>
</gene>
<proteinExistence type="predicted"/>
<evidence type="ECO:0000256" key="1">
    <source>
        <dbReference type="SAM" id="MobiDB-lite"/>
    </source>
</evidence>
<dbReference type="AlphaFoldDB" id="A0AAD7RPR5"/>
<keyword evidence="3" id="KW-1185">Reference proteome</keyword>
<reference evidence="2" key="1">
    <citation type="journal article" date="2023" name="Science">
        <title>Genome structures resolve the early diversification of teleost fishes.</title>
        <authorList>
            <person name="Parey E."/>
            <person name="Louis A."/>
            <person name="Montfort J."/>
            <person name="Bouchez O."/>
            <person name="Roques C."/>
            <person name="Iampietro C."/>
            <person name="Lluch J."/>
            <person name="Castinel A."/>
            <person name="Donnadieu C."/>
            <person name="Desvignes T."/>
            <person name="Floi Bucao C."/>
            <person name="Jouanno E."/>
            <person name="Wen M."/>
            <person name="Mejri S."/>
            <person name="Dirks R."/>
            <person name="Jansen H."/>
            <person name="Henkel C."/>
            <person name="Chen W.J."/>
            <person name="Zahm M."/>
            <person name="Cabau C."/>
            <person name="Klopp C."/>
            <person name="Thompson A.W."/>
            <person name="Robinson-Rechavi M."/>
            <person name="Braasch I."/>
            <person name="Lecointre G."/>
            <person name="Bobe J."/>
            <person name="Postlethwait J.H."/>
            <person name="Berthelot C."/>
            <person name="Roest Crollius H."/>
            <person name="Guiguen Y."/>
        </authorList>
    </citation>
    <scope>NUCLEOTIDE SEQUENCE</scope>
    <source>
        <strain evidence="2">NC1722</strain>
    </source>
</reference>
<dbReference type="Proteomes" id="UP001221898">
    <property type="component" value="Unassembled WGS sequence"/>
</dbReference>
<sequence>MFFRGVKGQEGAGGGRGGGGTLTDYGVSVRGGWVHGLFSCEAGEGGSCPTISARDNSADVLTDPGRRLSVEPLASQLDHSARQSRPPPYAGPVHLSSTHAPCPATSQQVLQSGLQSRCVLLGLCADALRYSPERGTAY</sequence>
<feature type="compositionally biased region" description="Gly residues" evidence="1">
    <location>
        <begin position="8"/>
        <end position="20"/>
    </location>
</feature>
<accession>A0AAD7RPR5</accession>
<feature type="region of interest" description="Disordered" evidence="1">
    <location>
        <begin position="75"/>
        <end position="97"/>
    </location>
</feature>
<dbReference type="EMBL" id="JAINUG010000201">
    <property type="protein sequence ID" value="KAJ8388084.1"/>
    <property type="molecule type" value="Genomic_DNA"/>
</dbReference>